<keyword evidence="2" id="KW-0479">Metal-binding</keyword>
<dbReference type="InterPro" id="IPR017941">
    <property type="entry name" value="Rieske_2Fe-2S"/>
</dbReference>
<dbReference type="PANTHER" id="PTHR21496">
    <property type="entry name" value="FERREDOXIN-RELATED"/>
    <property type="match status" value="1"/>
</dbReference>
<dbReference type="GO" id="GO:0046872">
    <property type="term" value="F:metal ion binding"/>
    <property type="evidence" value="ECO:0007669"/>
    <property type="project" value="UniProtKB-KW"/>
</dbReference>
<gene>
    <name evidence="6" type="ORF">HYX28_07700</name>
</gene>
<dbReference type="SUPFAM" id="SSF50022">
    <property type="entry name" value="ISP domain"/>
    <property type="match status" value="1"/>
</dbReference>
<sequence>MAEFRKLATKAELPEPGKAKEFPLGDKMVCVANVGGVISAMDNVCSHRGGPLGTGVVMDGKVICPWHGWAYDPQTGAVAHNPAMKVAVYPVKVEGDDVLVEI</sequence>
<dbReference type="Pfam" id="PF00355">
    <property type="entry name" value="Rieske"/>
    <property type="match status" value="1"/>
</dbReference>
<dbReference type="EMBL" id="JACPNR010000009">
    <property type="protein sequence ID" value="MBI2678652.1"/>
    <property type="molecule type" value="Genomic_DNA"/>
</dbReference>
<comment type="caution">
    <text evidence="6">The sequence shown here is derived from an EMBL/GenBank/DDBJ whole genome shotgun (WGS) entry which is preliminary data.</text>
</comment>
<reference evidence="6" key="1">
    <citation type="submission" date="2020-07" db="EMBL/GenBank/DDBJ databases">
        <title>Huge and variable diversity of episymbiotic CPR bacteria and DPANN archaea in groundwater ecosystems.</title>
        <authorList>
            <person name="He C.Y."/>
            <person name="Keren R."/>
            <person name="Whittaker M."/>
            <person name="Farag I.F."/>
            <person name="Doudna J."/>
            <person name="Cate J.H.D."/>
            <person name="Banfield J.F."/>
        </authorList>
    </citation>
    <scope>NUCLEOTIDE SEQUENCE</scope>
    <source>
        <strain evidence="6">NC_groundwater_580_Pr5_B-0.1um_64_19</strain>
    </source>
</reference>
<proteinExistence type="predicted"/>
<dbReference type="AlphaFoldDB" id="A0A932A8X0"/>
<dbReference type="CDD" id="cd03467">
    <property type="entry name" value="Rieske"/>
    <property type="match status" value="1"/>
</dbReference>
<dbReference type="GO" id="GO:0051537">
    <property type="term" value="F:2 iron, 2 sulfur cluster binding"/>
    <property type="evidence" value="ECO:0007669"/>
    <property type="project" value="UniProtKB-KW"/>
</dbReference>
<protein>
    <submittedName>
        <fullName evidence="6">Rieske (2Fe-2S) protein</fullName>
    </submittedName>
</protein>
<dbReference type="PANTHER" id="PTHR21496:SF23">
    <property type="entry name" value="3-PHENYLPROPIONATE_CINNAMIC ACID DIOXYGENASE FERREDOXIN SUBUNIT"/>
    <property type="match status" value="1"/>
</dbReference>
<organism evidence="6 7">
    <name type="scientific">Candidatus Korobacter versatilis</name>
    <dbReference type="NCBI Taxonomy" id="658062"/>
    <lineage>
        <taxon>Bacteria</taxon>
        <taxon>Pseudomonadati</taxon>
        <taxon>Acidobacteriota</taxon>
        <taxon>Terriglobia</taxon>
        <taxon>Terriglobales</taxon>
        <taxon>Candidatus Korobacteraceae</taxon>
        <taxon>Candidatus Korobacter</taxon>
    </lineage>
</organism>
<name>A0A932A8X0_9BACT</name>
<evidence type="ECO:0000256" key="1">
    <source>
        <dbReference type="ARBA" id="ARBA00022714"/>
    </source>
</evidence>
<evidence type="ECO:0000256" key="2">
    <source>
        <dbReference type="ARBA" id="ARBA00022723"/>
    </source>
</evidence>
<accession>A0A932A8X0</accession>
<evidence type="ECO:0000313" key="6">
    <source>
        <dbReference type="EMBL" id="MBI2678652.1"/>
    </source>
</evidence>
<evidence type="ECO:0000259" key="5">
    <source>
        <dbReference type="PROSITE" id="PS51296"/>
    </source>
</evidence>
<evidence type="ECO:0000256" key="3">
    <source>
        <dbReference type="ARBA" id="ARBA00023004"/>
    </source>
</evidence>
<dbReference type="InterPro" id="IPR036922">
    <property type="entry name" value="Rieske_2Fe-2S_sf"/>
</dbReference>
<dbReference type="PROSITE" id="PS51296">
    <property type="entry name" value="RIESKE"/>
    <property type="match status" value="1"/>
</dbReference>
<dbReference type="Proteomes" id="UP000779809">
    <property type="component" value="Unassembled WGS sequence"/>
</dbReference>
<keyword evidence="3" id="KW-0408">Iron</keyword>
<evidence type="ECO:0000313" key="7">
    <source>
        <dbReference type="Proteomes" id="UP000779809"/>
    </source>
</evidence>
<keyword evidence="1" id="KW-0001">2Fe-2S</keyword>
<feature type="domain" description="Rieske" evidence="5">
    <location>
        <begin position="5"/>
        <end position="100"/>
    </location>
</feature>
<evidence type="ECO:0000256" key="4">
    <source>
        <dbReference type="ARBA" id="ARBA00023014"/>
    </source>
</evidence>
<dbReference type="Gene3D" id="2.102.10.10">
    <property type="entry name" value="Rieske [2Fe-2S] iron-sulphur domain"/>
    <property type="match status" value="1"/>
</dbReference>
<keyword evidence="4" id="KW-0411">Iron-sulfur</keyword>